<protein>
    <submittedName>
        <fullName evidence="1">Uncharacterized protein</fullName>
    </submittedName>
</protein>
<proteinExistence type="predicted"/>
<name>A0A165NZ20_EXIGL</name>
<dbReference type="InParanoid" id="A0A165NZ20"/>
<keyword evidence="2" id="KW-1185">Reference proteome</keyword>
<accession>A0A165NZ20</accession>
<reference evidence="1 2" key="1">
    <citation type="journal article" date="2016" name="Mol. Biol. Evol.">
        <title>Comparative Genomics of Early-Diverging Mushroom-Forming Fungi Provides Insights into the Origins of Lignocellulose Decay Capabilities.</title>
        <authorList>
            <person name="Nagy L.G."/>
            <person name="Riley R."/>
            <person name="Tritt A."/>
            <person name="Adam C."/>
            <person name="Daum C."/>
            <person name="Floudas D."/>
            <person name="Sun H."/>
            <person name="Yadav J.S."/>
            <person name="Pangilinan J."/>
            <person name="Larsson K.H."/>
            <person name="Matsuura K."/>
            <person name="Barry K."/>
            <person name="Labutti K."/>
            <person name="Kuo R."/>
            <person name="Ohm R.A."/>
            <person name="Bhattacharya S.S."/>
            <person name="Shirouzu T."/>
            <person name="Yoshinaga Y."/>
            <person name="Martin F.M."/>
            <person name="Grigoriev I.V."/>
            <person name="Hibbett D.S."/>
        </authorList>
    </citation>
    <scope>NUCLEOTIDE SEQUENCE [LARGE SCALE GENOMIC DNA]</scope>
    <source>
        <strain evidence="1 2">HHB12029</strain>
    </source>
</reference>
<gene>
    <name evidence="1" type="ORF">EXIGLDRAFT_760913</name>
</gene>
<sequence length="234" mass="25269">MQWVALACHKPAGVYTTHAHLFVHSASPRASLALRYSTSTTLGFGILGDLPRDEPKALLVVHAEGIFSLEAKTVAPTGSQTRVLSCPAPTHDTSLWLRLWEHLTPDSVVRLDADVSIFAALIRTTPRLGVTELSMFLDVGNDLPLLPPGTSVFPALKALRLCGPPRVAARPLASADLAEFVASLNLTQDLDTLVLKSIALSGDKAMGLARRVLFRATPTPISLRRQASWEPKRD</sequence>
<dbReference type="EMBL" id="KV425894">
    <property type="protein sequence ID" value="KZW01421.1"/>
    <property type="molecule type" value="Genomic_DNA"/>
</dbReference>
<evidence type="ECO:0000313" key="1">
    <source>
        <dbReference type="EMBL" id="KZW01421.1"/>
    </source>
</evidence>
<evidence type="ECO:0000313" key="2">
    <source>
        <dbReference type="Proteomes" id="UP000077266"/>
    </source>
</evidence>
<dbReference type="AlphaFoldDB" id="A0A165NZ20"/>
<dbReference type="Proteomes" id="UP000077266">
    <property type="component" value="Unassembled WGS sequence"/>
</dbReference>
<organism evidence="1 2">
    <name type="scientific">Exidia glandulosa HHB12029</name>
    <dbReference type="NCBI Taxonomy" id="1314781"/>
    <lineage>
        <taxon>Eukaryota</taxon>
        <taxon>Fungi</taxon>
        <taxon>Dikarya</taxon>
        <taxon>Basidiomycota</taxon>
        <taxon>Agaricomycotina</taxon>
        <taxon>Agaricomycetes</taxon>
        <taxon>Auriculariales</taxon>
        <taxon>Exidiaceae</taxon>
        <taxon>Exidia</taxon>
    </lineage>
</organism>